<keyword evidence="10" id="KW-1185">Reference proteome</keyword>
<evidence type="ECO:0000256" key="4">
    <source>
        <dbReference type="ARBA" id="ARBA00022448"/>
    </source>
</evidence>
<keyword evidence="5" id="KW-0964">Secreted</keyword>
<name>A0ABD2MGQ1_9CUCU</name>
<dbReference type="GO" id="GO:0005576">
    <property type="term" value="C:extracellular region"/>
    <property type="evidence" value="ECO:0007669"/>
    <property type="project" value="UniProtKB-SubCell"/>
</dbReference>
<keyword evidence="7" id="KW-1015">Disulfide bond</keyword>
<keyword evidence="6" id="KW-0732">Signal</keyword>
<keyword evidence="8" id="KW-0143">Chaperone</keyword>
<evidence type="ECO:0000256" key="8">
    <source>
        <dbReference type="ARBA" id="ARBA00023186"/>
    </source>
</evidence>
<accession>A0ABD2MGQ1</accession>
<dbReference type="InterPro" id="IPR007945">
    <property type="entry name" value="Secretogranin_V"/>
</dbReference>
<comment type="similarity">
    <text evidence="2">Belongs to the 7B2 family.</text>
</comment>
<evidence type="ECO:0000256" key="2">
    <source>
        <dbReference type="ARBA" id="ARBA00006348"/>
    </source>
</evidence>
<comment type="caution">
    <text evidence="9">The sequence shown here is derived from an EMBL/GenBank/DDBJ whole genome shotgun (WGS) entry which is preliminary data.</text>
</comment>
<protein>
    <recommendedName>
        <fullName evidence="3">Neuroendocrine protein 7B2</fullName>
    </recommendedName>
</protein>
<dbReference type="EMBL" id="JABFTP020000001">
    <property type="protein sequence ID" value="KAL3265537.1"/>
    <property type="molecule type" value="Genomic_DNA"/>
</dbReference>
<gene>
    <name evidence="9" type="ORF">HHI36_009742</name>
</gene>
<dbReference type="PANTHER" id="PTHR12738:SF0">
    <property type="entry name" value="NEUROENDOCRINE PROTEIN 7B2"/>
    <property type="match status" value="1"/>
</dbReference>
<dbReference type="Pfam" id="PF05281">
    <property type="entry name" value="Secretogranin_V"/>
    <property type="match status" value="1"/>
</dbReference>
<dbReference type="PANTHER" id="PTHR12738">
    <property type="entry name" value="NEUROENDOCRINE PROTEIN 7B2"/>
    <property type="match status" value="1"/>
</dbReference>
<sequence>MHYNNETANGATEICELLASFFRYVSVPPTVAATSRGDPVKEGCLKHFENTAAFSRRFQEEQDCMCDTEHMFDCPDNTDPFLDDPMDSFNDFEFDQFVRQHIQNIDQNFEGNRMLFQGLYNGKSGLTRTKGVQGLNHKNLVAKKLNKDDSRNPFLSGERLPVAAKKGNRAF</sequence>
<evidence type="ECO:0000256" key="3">
    <source>
        <dbReference type="ARBA" id="ARBA00019589"/>
    </source>
</evidence>
<comment type="subcellular location">
    <subcellularLocation>
        <location evidence="1">Secreted</location>
    </subcellularLocation>
</comment>
<evidence type="ECO:0000256" key="6">
    <source>
        <dbReference type="ARBA" id="ARBA00022729"/>
    </source>
</evidence>
<dbReference type="AlphaFoldDB" id="A0ABD2MGQ1"/>
<evidence type="ECO:0000256" key="1">
    <source>
        <dbReference type="ARBA" id="ARBA00004613"/>
    </source>
</evidence>
<dbReference type="Proteomes" id="UP001516400">
    <property type="component" value="Unassembled WGS sequence"/>
</dbReference>
<keyword evidence="4" id="KW-0813">Transport</keyword>
<evidence type="ECO:0000313" key="9">
    <source>
        <dbReference type="EMBL" id="KAL3265537.1"/>
    </source>
</evidence>
<evidence type="ECO:0000256" key="7">
    <source>
        <dbReference type="ARBA" id="ARBA00023157"/>
    </source>
</evidence>
<reference evidence="9 10" key="1">
    <citation type="journal article" date="2021" name="BMC Biol.">
        <title>Horizontally acquired antibacterial genes associated with adaptive radiation of ladybird beetles.</title>
        <authorList>
            <person name="Li H.S."/>
            <person name="Tang X.F."/>
            <person name="Huang Y.H."/>
            <person name="Xu Z.Y."/>
            <person name="Chen M.L."/>
            <person name="Du X.Y."/>
            <person name="Qiu B.Y."/>
            <person name="Chen P.T."/>
            <person name="Zhang W."/>
            <person name="Slipinski A."/>
            <person name="Escalona H.E."/>
            <person name="Waterhouse R.M."/>
            <person name="Zwick A."/>
            <person name="Pang H."/>
        </authorList>
    </citation>
    <scope>NUCLEOTIDE SEQUENCE [LARGE SCALE GENOMIC DNA]</scope>
    <source>
        <strain evidence="9">SYSU2018</strain>
    </source>
</reference>
<evidence type="ECO:0000313" key="10">
    <source>
        <dbReference type="Proteomes" id="UP001516400"/>
    </source>
</evidence>
<proteinExistence type="inferred from homology"/>
<organism evidence="9 10">
    <name type="scientific">Cryptolaemus montrouzieri</name>
    <dbReference type="NCBI Taxonomy" id="559131"/>
    <lineage>
        <taxon>Eukaryota</taxon>
        <taxon>Metazoa</taxon>
        <taxon>Ecdysozoa</taxon>
        <taxon>Arthropoda</taxon>
        <taxon>Hexapoda</taxon>
        <taxon>Insecta</taxon>
        <taxon>Pterygota</taxon>
        <taxon>Neoptera</taxon>
        <taxon>Endopterygota</taxon>
        <taxon>Coleoptera</taxon>
        <taxon>Polyphaga</taxon>
        <taxon>Cucujiformia</taxon>
        <taxon>Coccinelloidea</taxon>
        <taxon>Coccinellidae</taxon>
        <taxon>Scymninae</taxon>
        <taxon>Scymnini</taxon>
        <taxon>Cryptolaemus</taxon>
    </lineage>
</organism>
<evidence type="ECO:0000256" key="5">
    <source>
        <dbReference type="ARBA" id="ARBA00022525"/>
    </source>
</evidence>